<feature type="coiled-coil region" evidence="1">
    <location>
        <begin position="480"/>
        <end position="507"/>
    </location>
</feature>
<keyword evidence="2" id="KW-0472">Membrane</keyword>
<dbReference type="RefSeq" id="WP_101073063.1">
    <property type="nucleotide sequence ID" value="NZ_PISP01000002.1"/>
</dbReference>
<evidence type="ECO:0000313" key="4">
    <source>
        <dbReference type="Proteomes" id="UP000233398"/>
    </source>
</evidence>
<sequence>MIKTGKTFFAYWCGLLIILLFPNLLAAQDFSLEATVSENKIFVGEQFNLNIEVKGSSMRDVSLPTLPQLSGVRVLSSTPSRSTSISIVNGRTTTSTTYSFSLIARDTGLHTIPPVSIQIDGETRTTSPIQIEIIEKGNLSTDSSRQLPDIFLEVELDDENPVTGQQIVASIVLYFKQGIEITSFQPTAGWKTDGFWKEELENIRQPEPESVILNGVRYRTATLLRYALFPSRSDSLTLAEYPMSVGVRTRPARNDPFGSFFGGGTNQRRVSLESEPVELNIRPLPAAKSDAVTINAVGELSIERRLNRNEVITGESVELITTIRGTGNIPLVRRPEYNLPDGLDLYTPQESSNVERRGLNIRGEKTYTELLVARAPGQFTVPEEQIAVYDIQNNRYRYITLPAVSFVANPGTESALTSANRSVSGNPQPITGLAVWNSNETPPFHRTPLFWILLALPAVVLIAGYLKKSQLDRLHSDRNYARSHRAIDKANERINQAKEAKENQQPKELYNHLHKALAGFISDKIGLPEAGLSDSQLIEKVKEKGASPEILKSIKQLLNKCATISYAPAGSLADQQSDIDKTEQLIKDLKKLL</sequence>
<protein>
    <recommendedName>
        <fullName evidence="5">Protein BatD</fullName>
    </recommendedName>
</protein>
<feature type="transmembrane region" description="Helical" evidence="2">
    <location>
        <begin position="448"/>
        <end position="466"/>
    </location>
</feature>
<reference evidence="3 4" key="1">
    <citation type="submission" date="2017-11" db="EMBL/GenBank/DDBJ databases">
        <title>Rhodohalobacter 15182 sp. nov., isolated from a salt lake.</title>
        <authorList>
            <person name="Han S."/>
        </authorList>
    </citation>
    <scope>NUCLEOTIDE SEQUENCE [LARGE SCALE GENOMIC DNA]</scope>
    <source>
        <strain evidence="3 4">15182</strain>
    </source>
</reference>
<accession>A0A2N0VH47</accession>
<evidence type="ECO:0000256" key="2">
    <source>
        <dbReference type="SAM" id="Phobius"/>
    </source>
</evidence>
<dbReference type="AlphaFoldDB" id="A0A2N0VH47"/>
<proteinExistence type="predicted"/>
<evidence type="ECO:0000313" key="3">
    <source>
        <dbReference type="EMBL" id="PKD43522.1"/>
    </source>
</evidence>
<comment type="caution">
    <text evidence="3">The sequence shown here is derived from an EMBL/GenBank/DDBJ whole genome shotgun (WGS) entry which is preliminary data.</text>
</comment>
<dbReference type="Pfam" id="PF13584">
    <property type="entry name" value="BatD"/>
    <property type="match status" value="2"/>
</dbReference>
<keyword evidence="4" id="KW-1185">Reference proteome</keyword>
<dbReference type="Proteomes" id="UP000233398">
    <property type="component" value="Unassembled WGS sequence"/>
</dbReference>
<dbReference type="PANTHER" id="PTHR40940:SF2">
    <property type="entry name" value="BATD"/>
    <property type="match status" value="1"/>
</dbReference>
<evidence type="ECO:0000256" key="1">
    <source>
        <dbReference type="SAM" id="Coils"/>
    </source>
</evidence>
<dbReference type="InterPro" id="IPR025738">
    <property type="entry name" value="BatD"/>
</dbReference>
<dbReference type="EMBL" id="PISP01000002">
    <property type="protein sequence ID" value="PKD43522.1"/>
    <property type="molecule type" value="Genomic_DNA"/>
</dbReference>
<organism evidence="3 4">
    <name type="scientific">Rhodohalobacter barkolensis</name>
    <dbReference type="NCBI Taxonomy" id="2053187"/>
    <lineage>
        <taxon>Bacteria</taxon>
        <taxon>Pseudomonadati</taxon>
        <taxon>Balneolota</taxon>
        <taxon>Balneolia</taxon>
        <taxon>Balneolales</taxon>
        <taxon>Balneolaceae</taxon>
        <taxon>Rhodohalobacter</taxon>
    </lineage>
</organism>
<name>A0A2N0VH47_9BACT</name>
<keyword evidence="2" id="KW-1133">Transmembrane helix</keyword>
<evidence type="ECO:0008006" key="5">
    <source>
        <dbReference type="Google" id="ProtNLM"/>
    </source>
</evidence>
<dbReference type="PANTHER" id="PTHR40940">
    <property type="entry name" value="PROTEIN BATD-RELATED"/>
    <property type="match status" value="1"/>
</dbReference>
<dbReference type="OrthoDB" id="2079210at2"/>
<keyword evidence="1" id="KW-0175">Coiled coil</keyword>
<keyword evidence="2" id="KW-0812">Transmembrane</keyword>
<gene>
    <name evidence="3" type="ORF">CWD77_08095</name>
</gene>